<gene>
    <name evidence="1" type="ORF">TTHERM_002653350</name>
</gene>
<dbReference type="KEGG" id="tet:TTHERM_002653350"/>
<proteinExistence type="predicted"/>
<dbReference type="AlphaFoldDB" id="W7XG25"/>
<dbReference type="InParanoid" id="W7XG25"/>
<feature type="non-terminal residue" evidence="1">
    <location>
        <position position="60"/>
    </location>
</feature>
<reference evidence="2" key="1">
    <citation type="journal article" date="2006" name="PLoS Biol.">
        <title>Macronuclear genome sequence of the ciliate Tetrahymena thermophila, a model eukaryote.</title>
        <authorList>
            <person name="Eisen J.A."/>
            <person name="Coyne R.S."/>
            <person name="Wu M."/>
            <person name="Wu D."/>
            <person name="Thiagarajan M."/>
            <person name="Wortman J.R."/>
            <person name="Badger J.H."/>
            <person name="Ren Q."/>
            <person name="Amedeo P."/>
            <person name="Jones K.M."/>
            <person name="Tallon L.J."/>
            <person name="Delcher A.L."/>
            <person name="Salzberg S.L."/>
            <person name="Silva J.C."/>
            <person name="Haas B.J."/>
            <person name="Majoros W.H."/>
            <person name="Farzad M."/>
            <person name="Carlton J.M."/>
            <person name="Smith R.K. Jr."/>
            <person name="Garg J."/>
            <person name="Pearlman R.E."/>
            <person name="Karrer K.M."/>
            <person name="Sun L."/>
            <person name="Manning G."/>
            <person name="Elde N.C."/>
            <person name="Turkewitz A.P."/>
            <person name="Asai D.J."/>
            <person name="Wilkes D.E."/>
            <person name="Wang Y."/>
            <person name="Cai H."/>
            <person name="Collins K."/>
            <person name="Stewart B.A."/>
            <person name="Lee S.R."/>
            <person name="Wilamowska K."/>
            <person name="Weinberg Z."/>
            <person name="Ruzzo W.L."/>
            <person name="Wloga D."/>
            <person name="Gaertig J."/>
            <person name="Frankel J."/>
            <person name="Tsao C.-C."/>
            <person name="Gorovsky M.A."/>
            <person name="Keeling P.J."/>
            <person name="Waller R.F."/>
            <person name="Patron N.J."/>
            <person name="Cherry J.M."/>
            <person name="Stover N.A."/>
            <person name="Krieger C.J."/>
            <person name="del Toro C."/>
            <person name="Ryder H.F."/>
            <person name="Williamson S.C."/>
            <person name="Barbeau R.A."/>
            <person name="Hamilton E.P."/>
            <person name="Orias E."/>
        </authorList>
    </citation>
    <scope>NUCLEOTIDE SEQUENCE [LARGE SCALE GENOMIC DNA]</scope>
    <source>
        <strain evidence="2">SB210</strain>
    </source>
</reference>
<accession>W7XG25</accession>
<dbReference type="RefSeq" id="XP_012650648.1">
    <property type="nucleotide sequence ID" value="XM_012795194.1"/>
</dbReference>
<evidence type="ECO:0000313" key="1">
    <source>
        <dbReference type="EMBL" id="EWS76817.1"/>
    </source>
</evidence>
<dbReference type="GeneID" id="24442570"/>
<name>W7XG25_TETTS</name>
<dbReference type="EMBL" id="GG663043">
    <property type="protein sequence ID" value="EWS76817.1"/>
    <property type="molecule type" value="Genomic_DNA"/>
</dbReference>
<sequence>GQQDWCRRSKTYWNELRKVSKYHFFESQSCEKSNWCRRSKTYCNELRKVSKYHFFESQSM</sequence>
<dbReference type="Proteomes" id="UP000009168">
    <property type="component" value="Unassembled WGS sequence"/>
</dbReference>
<protein>
    <submittedName>
        <fullName evidence="1">Uncharacterized protein</fullName>
    </submittedName>
</protein>
<feature type="non-terminal residue" evidence="1">
    <location>
        <position position="1"/>
    </location>
</feature>
<evidence type="ECO:0000313" key="2">
    <source>
        <dbReference type="Proteomes" id="UP000009168"/>
    </source>
</evidence>
<keyword evidence="2" id="KW-1185">Reference proteome</keyword>
<organism evidence="1 2">
    <name type="scientific">Tetrahymena thermophila (strain SB210)</name>
    <dbReference type="NCBI Taxonomy" id="312017"/>
    <lineage>
        <taxon>Eukaryota</taxon>
        <taxon>Sar</taxon>
        <taxon>Alveolata</taxon>
        <taxon>Ciliophora</taxon>
        <taxon>Intramacronucleata</taxon>
        <taxon>Oligohymenophorea</taxon>
        <taxon>Hymenostomatida</taxon>
        <taxon>Tetrahymenina</taxon>
        <taxon>Tetrahymenidae</taxon>
        <taxon>Tetrahymena</taxon>
    </lineage>
</organism>